<protein>
    <recommendedName>
        <fullName evidence="3">protein disulfide-isomerase</fullName>
        <ecNumber evidence="3">5.3.4.1</ecNumber>
    </recommendedName>
</protein>
<keyword evidence="5" id="KW-0677">Repeat</keyword>
<evidence type="ECO:0000259" key="12">
    <source>
        <dbReference type="PROSITE" id="PS51352"/>
    </source>
</evidence>
<keyword evidence="14" id="KW-1185">Reference proteome</keyword>
<gene>
    <name evidence="13" type="ORF">AAF712_011213</name>
</gene>
<feature type="signal peptide" evidence="11">
    <location>
        <begin position="1"/>
        <end position="17"/>
    </location>
</feature>
<name>A0ABR2ZLX1_9AGAR</name>
<dbReference type="CDD" id="cd02998">
    <property type="entry name" value="PDI_a_ERp38"/>
    <property type="match status" value="2"/>
</dbReference>
<keyword evidence="7" id="KW-0413">Isomerase</keyword>
<evidence type="ECO:0000313" key="13">
    <source>
        <dbReference type="EMBL" id="KAL0061929.1"/>
    </source>
</evidence>
<evidence type="ECO:0000313" key="14">
    <source>
        <dbReference type="Proteomes" id="UP001437256"/>
    </source>
</evidence>
<evidence type="ECO:0000256" key="5">
    <source>
        <dbReference type="ARBA" id="ARBA00022737"/>
    </source>
</evidence>
<dbReference type="EMBL" id="JBBXMP010000119">
    <property type="protein sequence ID" value="KAL0061929.1"/>
    <property type="molecule type" value="Genomic_DNA"/>
</dbReference>
<evidence type="ECO:0000256" key="7">
    <source>
        <dbReference type="ARBA" id="ARBA00023235"/>
    </source>
</evidence>
<dbReference type="SUPFAM" id="SSF47933">
    <property type="entry name" value="ERP29 C domain-like"/>
    <property type="match status" value="1"/>
</dbReference>
<dbReference type="InterPro" id="IPR011679">
    <property type="entry name" value="ERp29_C"/>
</dbReference>
<dbReference type="InterPro" id="IPR036249">
    <property type="entry name" value="Thioredoxin-like_sf"/>
</dbReference>
<comment type="similarity">
    <text evidence="2 9">Belongs to the protein disulfide isomerase family.</text>
</comment>
<dbReference type="InterPro" id="IPR005788">
    <property type="entry name" value="PDI_thioredoxin-like_dom"/>
</dbReference>
<organism evidence="13 14">
    <name type="scientific">Marasmius tenuissimus</name>
    <dbReference type="NCBI Taxonomy" id="585030"/>
    <lineage>
        <taxon>Eukaryota</taxon>
        <taxon>Fungi</taxon>
        <taxon>Dikarya</taxon>
        <taxon>Basidiomycota</taxon>
        <taxon>Agaricomycotina</taxon>
        <taxon>Agaricomycetes</taxon>
        <taxon>Agaricomycetidae</taxon>
        <taxon>Agaricales</taxon>
        <taxon>Marasmiineae</taxon>
        <taxon>Marasmiaceae</taxon>
        <taxon>Marasmius</taxon>
    </lineage>
</organism>
<dbReference type="SUPFAM" id="SSF52833">
    <property type="entry name" value="Thioredoxin-like"/>
    <property type="match status" value="2"/>
</dbReference>
<keyword evidence="8" id="KW-0676">Redox-active center</keyword>
<keyword evidence="4 11" id="KW-0732">Signal</keyword>
<dbReference type="Proteomes" id="UP001437256">
    <property type="component" value="Unassembled WGS sequence"/>
</dbReference>
<dbReference type="Pfam" id="PF00085">
    <property type="entry name" value="Thioredoxin"/>
    <property type="match status" value="2"/>
</dbReference>
<feature type="domain" description="Thioredoxin" evidence="12">
    <location>
        <begin position="124"/>
        <end position="249"/>
    </location>
</feature>
<feature type="region of interest" description="Disordered" evidence="10">
    <location>
        <begin position="356"/>
        <end position="376"/>
    </location>
</feature>
<dbReference type="InterPro" id="IPR017937">
    <property type="entry name" value="Thioredoxin_CS"/>
</dbReference>
<dbReference type="PROSITE" id="PS00194">
    <property type="entry name" value="THIOREDOXIN_1"/>
    <property type="match status" value="2"/>
</dbReference>
<dbReference type="InterPro" id="IPR036356">
    <property type="entry name" value="ERp29_C_sf"/>
</dbReference>
<dbReference type="PANTHER" id="PTHR45672">
    <property type="entry name" value="PROTEIN DISULFIDE-ISOMERASE C17H9.14C-RELATED"/>
    <property type="match status" value="1"/>
</dbReference>
<evidence type="ECO:0000256" key="2">
    <source>
        <dbReference type="ARBA" id="ARBA00006347"/>
    </source>
</evidence>
<evidence type="ECO:0000256" key="3">
    <source>
        <dbReference type="ARBA" id="ARBA00012723"/>
    </source>
</evidence>
<feature type="domain" description="Thioredoxin" evidence="12">
    <location>
        <begin position="6"/>
        <end position="122"/>
    </location>
</feature>
<dbReference type="InterPro" id="IPR051063">
    <property type="entry name" value="PDI"/>
</dbReference>
<feature type="chain" id="PRO_5045948942" description="protein disulfide-isomerase" evidence="11">
    <location>
        <begin position="18"/>
        <end position="376"/>
    </location>
</feature>
<evidence type="ECO:0000256" key="4">
    <source>
        <dbReference type="ARBA" id="ARBA00022729"/>
    </source>
</evidence>
<reference evidence="13 14" key="1">
    <citation type="submission" date="2024-05" db="EMBL/GenBank/DDBJ databases">
        <title>A draft genome resource for the thread blight pathogen Marasmius tenuissimus strain MS-2.</title>
        <authorList>
            <person name="Yulfo-Soto G.E."/>
            <person name="Baruah I.K."/>
            <person name="Amoako-Attah I."/>
            <person name="Bukari Y."/>
            <person name="Meinhardt L.W."/>
            <person name="Bailey B.A."/>
            <person name="Cohen S.P."/>
        </authorList>
    </citation>
    <scope>NUCLEOTIDE SEQUENCE [LARGE SCALE GENOMIC DNA]</scope>
    <source>
        <strain evidence="13 14">MS-2</strain>
    </source>
</reference>
<accession>A0ABR2ZLX1</accession>
<dbReference type="CDD" id="cd00238">
    <property type="entry name" value="ERp29c"/>
    <property type="match status" value="1"/>
</dbReference>
<evidence type="ECO:0000256" key="11">
    <source>
        <dbReference type="SAM" id="SignalP"/>
    </source>
</evidence>
<comment type="caution">
    <text evidence="13">The sequence shown here is derived from an EMBL/GenBank/DDBJ whole genome shotgun (WGS) entry which is preliminary data.</text>
</comment>
<evidence type="ECO:0000256" key="6">
    <source>
        <dbReference type="ARBA" id="ARBA00023157"/>
    </source>
</evidence>
<evidence type="ECO:0000256" key="10">
    <source>
        <dbReference type="SAM" id="MobiDB-lite"/>
    </source>
</evidence>
<dbReference type="InterPro" id="IPR013766">
    <property type="entry name" value="Thioredoxin_domain"/>
</dbReference>
<evidence type="ECO:0000256" key="8">
    <source>
        <dbReference type="ARBA" id="ARBA00023284"/>
    </source>
</evidence>
<dbReference type="Gene3D" id="3.40.30.10">
    <property type="entry name" value="Glutaredoxin"/>
    <property type="match status" value="2"/>
</dbReference>
<dbReference type="PRINTS" id="PR00421">
    <property type="entry name" value="THIOREDOXIN"/>
</dbReference>
<dbReference type="PROSITE" id="PS51352">
    <property type="entry name" value="THIOREDOXIN_2"/>
    <property type="match status" value="2"/>
</dbReference>
<dbReference type="Gene3D" id="1.20.1150.12">
    <property type="entry name" value="Endoplasmic reticulum resident protein 29, C-terminal domain"/>
    <property type="match status" value="1"/>
</dbReference>
<evidence type="ECO:0000256" key="1">
    <source>
        <dbReference type="ARBA" id="ARBA00001182"/>
    </source>
</evidence>
<dbReference type="PANTHER" id="PTHR45672:SF11">
    <property type="entry name" value="PROTEIN DISULFIDE-ISOMERASE C17H9.14C"/>
    <property type="match status" value="1"/>
</dbReference>
<dbReference type="EC" id="5.3.4.1" evidence="3"/>
<evidence type="ECO:0000256" key="9">
    <source>
        <dbReference type="RuleBase" id="RU004208"/>
    </source>
</evidence>
<dbReference type="PROSITE" id="PS51257">
    <property type="entry name" value="PROKAR_LIPOPROTEIN"/>
    <property type="match status" value="1"/>
</dbReference>
<comment type="catalytic activity">
    <reaction evidence="1">
        <text>Catalyzes the rearrangement of -S-S- bonds in proteins.</text>
        <dbReference type="EC" id="5.3.4.1"/>
    </reaction>
</comment>
<dbReference type="Pfam" id="PF07749">
    <property type="entry name" value="ERp29"/>
    <property type="match status" value="1"/>
</dbReference>
<keyword evidence="6" id="KW-1015">Disulfide bond</keyword>
<proteinExistence type="inferred from homology"/>
<sequence>MRLFSLLVASVIAGACASNVIDLGPDNWDQVVGKGKAGLVEFFAPWCGHCKNLAPVYEQLGDAFAHAKDKVYIAKMDADGVGKSLAGKYGVTGYPTLKWFDADGNDTPFEGSRDIDGLANFVTTKSGVKSNIKPPPPPDYKVLDVHTFDGVALDESKNVLVTFTAPWCGHCKAMKPAYETVGTTFKDESDCIVANVDADDKKNSAISQRYGISGFPTIKFFPKGSTEPVNYEGPRSEEAFVNFLNEKCGTHRAVGGGLNDKAGLVPELDTLASKFFVATAGARDSVYKEALALAETVGAVSKPYLRIMEKVVNSSEEYLEKEAKRLETILKKRNLAPAKLDEMKIKANILRSFAEEKKAEAEEKVDEAVRKATGEL</sequence>
<dbReference type="NCBIfam" id="TIGR01126">
    <property type="entry name" value="pdi_dom"/>
    <property type="match status" value="2"/>
</dbReference>